<name>A0A821ICU7_9BILA</name>
<evidence type="ECO:0000259" key="1">
    <source>
        <dbReference type="PROSITE" id="PS50835"/>
    </source>
</evidence>
<organism evidence="2 3">
    <name type="scientific">Rotaria socialis</name>
    <dbReference type="NCBI Taxonomy" id="392032"/>
    <lineage>
        <taxon>Eukaryota</taxon>
        <taxon>Metazoa</taxon>
        <taxon>Spiralia</taxon>
        <taxon>Gnathifera</taxon>
        <taxon>Rotifera</taxon>
        <taxon>Eurotatoria</taxon>
        <taxon>Bdelloidea</taxon>
        <taxon>Philodinida</taxon>
        <taxon>Philodinidae</taxon>
        <taxon>Rotaria</taxon>
    </lineage>
</organism>
<reference evidence="2" key="1">
    <citation type="submission" date="2021-02" db="EMBL/GenBank/DDBJ databases">
        <authorList>
            <person name="Nowell W R."/>
        </authorList>
    </citation>
    <scope>NUCLEOTIDE SEQUENCE</scope>
</reference>
<evidence type="ECO:0000313" key="2">
    <source>
        <dbReference type="EMBL" id="CAF4698250.1"/>
    </source>
</evidence>
<dbReference type="SUPFAM" id="SSF49265">
    <property type="entry name" value="Fibronectin type III"/>
    <property type="match status" value="1"/>
</dbReference>
<dbReference type="SUPFAM" id="SSF48726">
    <property type="entry name" value="Immunoglobulin"/>
    <property type="match status" value="1"/>
</dbReference>
<dbReference type="InterPro" id="IPR013783">
    <property type="entry name" value="Ig-like_fold"/>
</dbReference>
<dbReference type="InterPro" id="IPR007110">
    <property type="entry name" value="Ig-like_dom"/>
</dbReference>
<dbReference type="EMBL" id="CAJOBP010034491">
    <property type="protein sequence ID" value="CAF4698250.1"/>
    <property type="molecule type" value="Genomic_DNA"/>
</dbReference>
<feature type="domain" description="Ig-like" evidence="1">
    <location>
        <begin position="19"/>
        <end position="107"/>
    </location>
</feature>
<gene>
    <name evidence="2" type="ORF">UJA718_LOCUS36107</name>
</gene>
<dbReference type="InterPro" id="IPR036179">
    <property type="entry name" value="Ig-like_dom_sf"/>
</dbReference>
<sequence>MNNGCYVFLSSVPHRIDGPTCSHRIQYPPQFFTGIHRSINLTCFMNDANPSNLNFTWILPDGNTHIGYYINSTSNYLTVLPNHSDDFGQVICRAENELGLSGECHINMVMGGIPDPIESCQHTYVNTTLTVNCVAGFHQGDEDFFCYMYKRQDNGSFSEHARLKGNCAFILPDLKPERHHDFRVFTKNKFGDNFDRGYVIAVGKPR</sequence>
<dbReference type="Gene3D" id="2.60.40.10">
    <property type="entry name" value="Immunoglobulins"/>
    <property type="match status" value="1"/>
</dbReference>
<protein>
    <recommendedName>
        <fullName evidence="1">Ig-like domain-containing protein</fullName>
    </recommendedName>
</protein>
<keyword evidence="3" id="KW-1185">Reference proteome</keyword>
<evidence type="ECO:0000313" key="3">
    <source>
        <dbReference type="Proteomes" id="UP000663873"/>
    </source>
</evidence>
<comment type="caution">
    <text evidence="2">The sequence shown here is derived from an EMBL/GenBank/DDBJ whole genome shotgun (WGS) entry which is preliminary data.</text>
</comment>
<proteinExistence type="predicted"/>
<dbReference type="InterPro" id="IPR036116">
    <property type="entry name" value="FN3_sf"/>
</dbReference>
<dbReference type="PROSITE" id="PS50835">
    <property type="entry name" value="IG_LIKE"/>
    <property type="match status" value="1"/>
</dbReference>
<feature type="non-terminal residue" evidence="2">
    <location>
        <position position="1"/>
    </location>
</feature>
<dbReference type="AlphaFoldDB" id="A0A821ICU7"/>
<accession>A0A821ICU7</accession>
<dbReference type="Proteomes" id="UP000663873">
    <property type="component" value="Unassembled WGS sequence"/>
</dbReference>